<keyword evidence="3" id="KW-1185">Reference proteome</keyword>
<organism evidence="2 3">
    <name type="scientific">Apilactobacillus xinyiensis</name>
    <dbReference type="NCBI Taxonomy" id="2841032"/>
    <lineage>
        <taxon>Bacteria</taxon>
        <taxon>Bacillati</taxon>
        <taxon>Bacillota</taxon>
        <taxon>Bacilli</taxon>
        <taxon>Lactobacillales</taxon>
        <taxon>Lactobacillaceae</taxon>
        <taxon>Apilactobacillus</taxon>
    </lineage>
</organism>
<proteinExistence type="predicted"/>
<evidence type="ECO:0000256" key="1">
    <source>
        <dbReference type="SAM" id="Phobius"/>
    </source>
</evidence>
<feature type="transmembrane region" description="Helical" evidence="1">
    <location>
        <begin position="7"/>
        <end position="25"/>
    </location>
</feature>
<gene>
    <name evidence="2" type="ORF">LNP07_03895</name>
</gene>
<reference evidence="2 3" key="1">
    <citation type="submission" date="2021-11" db="EMBL/GenBank/DDBJ databases">
        <title>Comparative genomics of bee honey and flower isolates.</title>
        <authorList>
            <person name="Bechtner J.D."/>
            <person name="Gallus M.K."/>
            <person name="Ehrmann M."/>
        </authorList>
    </citation>
    <scope>NUCLEOTIDE SEQUENCE [LARGE SCALE GENOMIC DNA]</scope>
    <source>
        <strain evidence="2 3">M161</strain>
    </source>
</reference>
<dbReference type="EMBL" id="JAJIAO010000003">
    <property type="protein sequence ID" value="MCK8624651.1"/>
    <property type="molecule type" value="Genomic_DNA"/>
</dbReference>
<name>A0ABT0I1R2_9LACO</name>
<accession>A0ABT0I1R2</accession>
<evidence type="ECO:0000313" key="2">
    <source>
        <dbReference type="EMBL" id="MCK8624651.1"/>
    </source>
</evidence>
<dbReference type="Proteomes" id="UP001522905">
    <property type="component" value="Unassembled WGS sequence"/>
</dbReference>
<dbReference type="RefSeq" id="WP_248601658.1">
    <property type="nucleotide sequence ID" value="NZ_JAJIAO010000003.1"/>
</dbReference>
<comment type="caution">
    <text evidence="2">The sequence shown here is derived from an EMBL/GenBank/DDBJ whole genome shotgun (WGS) entry which is preliminary data.</text>
</comment>
<keyword evidence="1" id="KW-0812">Transmembrane</keyword>
<keyword evidence="1" id="KW-1133">Transmembrane helix</keyword>
<evidence type="ECO:0000313" key="3">
    <source>
        <dbReference type="Proteomes" id="UP001522905"/>
    </source>
</evidence>
<keyword evidence="1" id="KW-0472">Membrane</keyword>
<protein>
    <submittedName>
        <fullName evidence="2">Uncharacterized protein</fullName>
    </submittedName>
</protein>
<sequence length="50" mass="5953">MLISKKGSATFITILFLLLLTWMLYYRLLDCNNETETNKILVDKYNHKTK</sequence>